<feature type="transmembrane region" description="Helical" evidence="14">
    <location>
        <begin position="284"/>
        <end position="305"/>
    </location>
</feature>
<dbReference type="Gene3D" id="1.10.357.140">
    <property type="entry name" value="UbiA prenyltransferase"/>
    <property type="match status" value="1"/>
</dbReference>
<evidence type="ECO:0000256" key="7">
    <source>
        <dbReference type="ARBA" id="ARBA00022989"/>
    </source>
</evidence>
<comment type="miscellaneous">
    <text evidence="14">Carbon 2 of the heme B porphyrin ring is defined according to the Fischer nomenclature.</text>
</comment>
<keyword evidence="4 14" id="KW-1003">Cell membrane</keyword>
<evidence type="ECO:0000256" key="11">
    <source>
        <dbReference type="ARBA" id="ARBA00040810"/>
    </source>
</evidence>
<dbReference type="RefSeq" id="WP_129274412.1">
    <property type="nucleotide sequence ID" value="NZ_MZXW01000047.1"/>
</dbReference>
<feature type="transmembrane region" description="Helical" evidence="14">
    <location>
        <begin position="132"/>
        <end position="151"/>
    </location>
</feature>
<dbReference type="EC" id="2.5.1.141" evidence="3 14"/>
<evidence type="ECO:0000313" key="15">
    <source>
        <dbReference type="EMBL" id="RXT37841.1"/>
    </source>
</evidence>
<evidence type="ECO:0000256" key="1">
    <source>
        <dbReference type="ARBA" id="ARBA00004651"/>
    </source>
</evidence>
<comment type="function">
    <text evidence="14">Converts heme B (protoheme IX) to heme O by substitution of the vinyl group on carbon 2 of heme B porphyrin ring with a hydroxyethyl farnesyl side group.</text>
</comment>
<sequence>MNVKSIAGQLGKRRARSAYRRVDYRRVSDFVTLTKPRVMMLAVFTALVGLSSAPVRLDPLTTLVAVIAIAAGAGSAGVLNMWYDADIDAIMSRTAMRPIPLGKVSRFDALVLGAVLGGIAVVALALATNLMAAALLAGAILFYVVVYTTWLKRSTRQNIVVGGAAGALPPVIGWAAATGEVGFEPLALFLIILLWTPPHFWALALNRIDDYSRAGVPMLPVVAGRAATTRQILIYSGLLALASELPCALGFAGMIYGVTVAICGALFLMLAFQLDRSIGPDRRPAHRLFVFSIFYLFVLFAALLVDHDGNTSSLMRTKHGDLGITVHDELLPKAVRTAWRSINLSEV</sequence>
<dbReference type="NCBIfam" id="NF003349">
    <property type="entry name" value="PRK04375.1-2"/>
    <property type="match status" value="1"/>
</dbReference>
<keyword evidence="16" id="KW-1185">Reference proteome</keyword>
<keyword evidence="5 14" id="KW-0808">Transferase</keyword>
<dbReference type="InterPro" id="IPR000537">
    <property type="entry name" value="UbiA_prenyltransferase"/>
</dbReference>
<feature type="transmembrane region" description="Helical" evidence="14">
    <location>
        <begin position="63"/>
        <end position="83"/>
    </location>
</feature>
<evidence type="ECO:0000256" key="12">
    <source>
        <dbReference type="ARBA" id="ARBA00042475"/>
    </source>
</evidence>
<keyword evidence="8 14" id="KW-0350">Heme biosynthesis</keyword>
<comment type="subcellular location">
    <subcellularLocation>
        <location evidence="1 14">Cell membrane</location>
        <topology evidence="1 14">Multi-pass membrane protein</topology>
    </subcellularLocation>
</comment>
<organism evidence="15 16">
    <name type="scientific">Bradyrhizobium betae</name>
    <dbReference type="NCBI Taxonomy" id="244734"/>
    <lineage>
        <taxon>Bacteria</taxon>
        <taxon>Pseudomonadati</taxon>
        <taxon>Pseudomonadota</taxon>
        <taxon>Alphaproteobacteria</taxon>
        <taxon>Hyphomicrobiales</taxon>
        <taxon>Nitrobacteraceae</taxon>
        <taxon>Bradyrhizobium</taxon>
    </lineage>
</organism>
<dbReference type="PANTHER" id="PTHR43448:SF7">
    <property type="entry name" value="4-HYDROXYBENZOATE SOLANESYLTRANSFERASE"/>
    <property type="match status" value="1"/>
</dbReference>
<dbReference type="GO" id="GO:0008495">
    <property type="term" value="F:protoheme IX farnesyltransferase activity"/>
    <property type="evidence" value="ECO:0007669"/>
    <property type="project" value="UniProtKB-UniRule"/>
</dbReference>
<dbReference type="HAMAP" id="MF_00154">
    <property type="entry name" value="CyoE_CtaB"/>
    <property type="match status" value="1"/>
</dbReference>
<evidence type="ECO:0000256" key="14">
    <source>
        <dbReference type="HAMAP-Rule" id="MF_00154"/>
    </source>
</evidence>
<dbReference type="OrthoDB" id="9814417at2"/>
<accession>A0A4Q1UPN9</accession>
<evidence type="ECO:0000256" key="4">
    <source>
        <dbReference type="ARBA" id="ARBA00022475"/>
    </source>
</evidence>
<evidence type="ECO:0000256" key="9">
    <source>
        <dbReference type="ARBA" id="ARBA00023136"/>
    </source>
</evidence>
<comment type="caution">
    <text evidence="15">The sequence shown here is derived from an EMBL/GenBank/DDBJ whole genome shotgun (WGS) entry which is preliminary data.</text>
</comment>
<dbReference type="PANTHER" id="PTHR43448">
    <property type="entry name" value="PROTOHEME IX FARNESYLTRANSFERASE, MITOCHONDRIAL"/>
    <property type="match status" value="1"/>
</dbReference>
<evidence type="ECO:0000256" key="13">
    <source>
        <dbReference type="ARBA" id="ARBA00047690"/>
    </source>
</evidence>
<gene>
    <name evidence="14" type="primary">ctaB</name>
    <name evidence="15" type="ORF">B5V03_31845</name>
</gene>
<reference evidence="15 16" key="1">
    <citation type="submission" date="2017-03" db="EMBL/GenBank/DDBJ databases">
        <authorList>
            <person name="Safronova V.I."/>
            <person name="Sazanova A.L."/>
            <person name="Chirak E.R."/>
        </authorList>
    </citation>
    <scope>NUCLEOTIDE SEQUENCE [LARGE SCALE GENOMIC DNA]</scope>
    <source>
        <strain evidence="15 16">Opo-243</strain>
    </source>
</reference>
<comment type="pathway">
    <text evidence="2 14">Porphyrin-containing compound metabolism; heme O biosynthesis; heme O from protoheme: step 1/1.</text>
</comment>
<dbReference type="Proteomes" id="UP000290819">
    <property type="component" value="Unassembled WGS sequence"/>
</dbReference>
<dbReference type="CDD" id="cd13957">
    <property type="entry name" value="PT_UbiA_Cox10"/>
    <property type="match status" value="1"/>
</dbReference>
<feature type="transmembrane region" description="Helical" evidence="14">
    <location>
        <begin position="248"/>
        <end position="272"/>
    </location>
</feature>
<dbReference type="InterPro" id="IPR030470">
    <property type="entry name" value="UbiA_prenylTrfase_CS"/>
</dbReference>
<dbReference type="GO" id="GO:0048034">
    <property type="term" value="P:heme O biosynthetic process"/>
    <property type="evidence" value="ECO:0007669"/>
    <property type="project" value="UniProtKB-UniRule"/>
</dbReference>
<feature type="transmembrane region" description="Helical" evidence="14">
    <location>
        <begin position="38"/>
        <end position="57"/>
    </location>
</feature>
<dbReference type="PROSITE" id="PS00943">
    <property type="entry name" value="UBIA"/>
    <property type="match status" value="1"/>
</dbReference>
<dbReference type="InterPro" id="IPR044878">
    <property type="entry name" value="UbiA_sf"/>
</dbReference>
<proteinExistence type="inferred from homology"/>
<feature type="transmembrane region" description="Helical" evidence="14">
    <location>
        <begin position="104"/>
        <end position="126"/>
    </location>
</feature>
<keyword evidence="7 14" id="KW-1133">Transmembrane helix</keyword>
<feature type="transmembrane region" description="Helical" evidence="14">
    <location>
        <begin position="183"/>
        <end position="204"/>
    </location>
</feature>
<evidence type="ECO:0000256" key="3">
    <source>
        <dbReference type="ARBA" id="ARBA00012292"/>
    </source>
</evidence>
<comment type="catalytic activity">
    <reaction evidence="13 14">
        <text>heme b + (2E,6E)-farnesyl diphosphate + H2O = Fe(II)-heme o + diphosphate</text>
        <dbReference type="Rhea" id="RHEA:28070"/>
        <dbReference type="ChEBI" id="CHEBI:15377"/>
        <dbReference type="ChEBI" id="CHEBI:33019"/>
        <dbReference type="ChEBI" id="CHEBI:60344"/>
        <dbReference type="ChEBI" id="CHEBI:60530"/>
        <dbReference type="ChEBI" id="CHEBI:175763"/>
        <dbReference type="EC" id="2.5.1.141"/>
    </reaction>
</comment>
<name>A0A4Q1UPN9_9BRAD</name>
<protein>
    <recommendedName>
        <fullName evidence="11 14">Protoheme IX farnesyltransferase</fullName>
        <ecNumber evidence="3 14">2.5.1.141</ecNumber>
    </recommendedName>
    <alternativeName>
        <fullName evidence="12 14">Heme B farnesyltransferase</fullName>
    </alternativeName>
    <alternativeName>
        <fullName evidence="10 14">Heme O synthase</fullName>
    </alternativeName>
</protein>
<keyword evidence="6 14" id="KW-0812">Transmembrane</keyword>
<evidence type="ECO:0000313" key="16">
    <source>
        <dbReference type="Proteomes" id="UP000290819"/>
    </source>
</evidence>
<dbReference type="InterPro" id="IPR006369">
    <property type="entry name" value="Protohaem_IX_farnesylTrfase"/>
</dbReference>
<evidence type="ECO:0000256" key="10">
    <source>
        <dbReference type="ARBA" id="ARBA00030253"/>
    </source>
</evidence>
<evidence type="ECO:0000256" key="8">
    <source>
        <dbReference type="ARBA" id="ARBA00023133"/>
    </source>
</evidence>
<dbReference type="EMBL" id="MZXW01000047">
    <property type="protein sequence ID" value="RXT37841.1"/>
    <property type="molecule type" value="Genomic_DNA"/>
</dbReference>
<keyword evidence="9 14" id="KW-0472">Membrane</keyword>
<dbReference type="NCBIfam" id="TIGR01473">
    <property type="entry name" value="cyoE_ctaB"/>
    <property type="match status" value="1"/>
</dbReference>
<dbReference type="GO" id="GO:0005886">
    <property type="term" value="C:plasma membrane"/>
    <property type="evidence" value="ECO:0007669"/>
    <property type="project" value="UniProtKB-SubCell"/>
</dbReference>
<dbReference type="UniPathway" id="UPA00834">
    <property type="reaction ID" value="UER00712"/>
</dbReference>
<evidence type="ECO:0000256" key="5">
    <source>
        <dbReference type="ARBA" id="ARBA00022679"/>
    </source>
</evidence>
<evidence type="ECO:0000256" key="2">
    <source>
        <dbReference type="ARBA" id="ARBA00004919"/>
    </source>
</evidence>
<dbReference type="AlphaFoldDB" id="A0A4Q1UPN9"/>
<dbReference type="Pfam" id="PF01040">
    <property type="entry name" value="UbiA"/>
    <property type="match status" value="1"/>
</dbReference>
<feature type="transmembrane region" description="Helical" evidence="14">
    <location>
        <begin position="216"/>
        <end position="242"/>
    </location>
</feature>
<evidence type="ECO:0000256" key="6">
    <source>
        <dbReference type="ARBA" id="ARBA00022692"/>
    </source>
</evidence>
<comment type="similarity">
    <text evidence="14">Belongs to the UbiA prenyltransferase family. Protoheme IX farnesyltransferase subfamily.</text>
</comment>
<feature type="transmembrane region" description="Helical" evidence="14">
    <location>
        <begin position="158"/>
        <end position="177"/>
    </location>
</feature>